<organism evidence="1 2">
    <name type="scientific">Nocardia aurantiaca</name>
    <dbReference type="NCBI Taxonomy" id="2675850"/>
    <lineage>
        <taxon>Bacteria</taxon>
        <taxon>Bacillati</taxon>
        <taxon>Actinomycetota</taxon>
        <taxon>Actinomycetes</taxon>
        <taxon>Mycobacteriales</taxon>
        <taxon>Nocardiaceae</taxon>
        <taxon>Nocardia</taxon>
    </lineage>
</organism>
<sequence length="156" mass="17471">MAVVNPNAMVMALVSPAAQGDAARAAMVADDDWIAPAHMPLEVLRTLRKAVLGDRLSANDADAAFGALTAMQIEYIGTDLALLQAVWAMRHYVFGLRRRLPGHRNHAGRPLRQSGRTSDTRRTRYATLTHWVRARRDIARTWDKRPQAYRHFGDNS</sequence>
<dbReference type="Proteomes" id="UP000432464">
    <property type="component" value="Unassembled WGS sequence"/>
</dbReference>
<keyword evidence="2" id="KW-1185">Reference proteome</keyword>
<dbReference type="RefSeq" id="WP_154790607.1">
    <property type="nucleotide sequence ID" value="NZ_WMBB01000013.1"/>
</dbReference>
<gene>
    <name evidence="1" type="ORF">GLP40_25805</name>
</gene>
<reference evidence="1 2" key="1">
    <citation type="submission" date="2019-11" db="EMBL/GenBank/DDBJ databases">
        <title>Nocardia sp. nov. CT2-14 isolated from soil.</title>
        <authorList>
            <person name="Kanchanasin P."/>
            <person name="Tanasupawat S."/>
            <person name="Yuki M."/>
            <person name="Kudo T."/>
        </authorList>
    </citation>
    <scope>NUCLEOTIDE SEQUENCE [LARGE SCALE GENOMIC DNA]</scope>
    <source>
        <strain evidence="1 2">CT2-14</strain>
    </source>
</reference>
<comment type="caution">
    <text evidence="1">The sequence shown here is derived from an EMBL/GenBank/DDBJ whole genome shotgun (WGS) entry which is preliminary data.</text>
</comment>
<evidence type="ECO:0000313" key="1">
    <source>
        <dbReference type="EMBL" id="MTE16171.1"/>
    </source>
</evidence>
<dbReference type="EMBL" id="WMBB01000013">
    <property type="protein sequence ID" value="MTE16171.1"/>
    <property type="molecule type" value="Genomic_DNA"/>
</dbReference>
<protein>
    <submittedName>
        <fullName evidence="1">Uncharacterized protein</fullName>
    </submittedName>
</protein>
<dbReference type="AlphaFoldDB" id="A0A6I3L3L5"/>
<name>A0A6I3L3L5_9NOCA</name>
<proteinExistence type="predicted"/>
<accession>A0A6I3L3L5</accession>
<evidence type="ECO:0000313" key="2">
    <source>
        <dbReference type="Proteomes" id="UP000432464"/>
    </source>
</evidence>
<dbReference type="Gene3D" id="3.40.50.1010">
    <property type="entry name" value="5'-nuclease"/>
    <property type="match status" value="1"/>
</dbReference>